<keyword evidence="2" id="KW-1185">Reference proteome</keyword>
<dbReference type="Proteomes" id="UP000025227">
    <property type="component" value="Unplaced"/>
</dbReference>
<feature type="region of interest" description="Disordered" evidence="1">
    <location>
        <begin position="1"/>
        <end position="28"/>
    </location>
</feature>
<dbReference type="WBParaSite" id="HCON_00081080-00001">
    <property type="protein sequence ID" value="HCON_00081080-00001"/>
    <property type="gene ID" value="HCON_00081080"/>
</dbReference>
<proteinExistence type="predicted"/>
<organism evidence="2 3">
    <name type="scientific">Haemonchus contortus</name>
    <name type="common">Barber pole worm</name>
    <dbReference type="NCBI Taxonomy" id="6289"/>
    <lineage>
        <taxon>Eukaryota</taxon>
        <taxon>Metazoa</taxon>
        <taxon>Ecdysozoa</taxon>
        <taxon>Nematoda</taxon>
        <taxon>Chromadorea</taxon>
        <taxon>Rhabditida</taxon>
        <taxon>Rhabditina</taxon>
        <taxon>Rhabditomorpha</taxon>
        <taxon>Strongyloidea</taxon>
        <taxon>Trichostrongylidae</taxon>
        <taxon>Haemonchus</taxon>
    </lineage>
</organism>
<name>A0A7I4YEI5_HAECO</name>
<evidence type="ECO:0000313" key="2">
    <source>
        <dbReference type="Proteomes" id="UP000025227"/>
    </source>
</evidence>
<accession>A0A7I4YEI5</accession>
<dbReference type="AlphaFoldDB" id="A0A7I4YEI5"/>
<sequence>MVVGIGSQERRHHQGAPHKEVESTPWQGEVDRLRRRSLVHFSEATAAYTPQLLVIVLPRRVSARRDILEEIATRVKESAAKVAAREATQKDDQYECFGKPTCYFSDNSIF</sequence>
<protein>
    <submittedName>
        <fullName evidence="3">Uncharacterized protein</fullName>
    </submittedName>
</protein>
<evidence type="ECO:0000256" key="1">
    <source>
        <dbReference type="SAM" id="MobiDB-lite"/>
    </source>
</evidence>
<reference evidence="3" key="1">
    <citation type="submission" date="2020-12" db="UniProtKB">
        <authorList>
            <consortium name="WormBaseParasite"/>
        </authorList>
    </citation>
    <scope>IDENTIFICATION</scope>
    <source>
        <strain evidence="3">MHco3</strain>
    </source>
</reference>
<evidence type="ECO:0000313" key="3">
    <source>
        <dbReference type="WBParaSite" id="HCON_00081080-00001"/>
    </source>
</evidence>